<dbReference type="PANTHER" id="PTHR34352">
    <property type="entry name" value="PROTEIN YHFA"/>
    <property type="match status" value="1"/>
</dbReference>
<dbReference type="Gene3D" id="3.30.300.20">
    <property type="match status" value="1"/>
</dbReference>
<dbReference type="EMBL" id="JAGGLG010000043">
    <property type="protein sequence ID" value="MBP2020012.1"/>
    <property type="molecule type" value="Genomic_DNA"/>
</dbReference>
<dbReference type="InterPro" id="IPR015946">
    <property type="entry name" value="KH_dom-like_a/b"/>
</dbReference>
<dbReference type="SUPFAM" id="SSF82784">
    <property type="entry name" value="OsmC-like"/>
    <property type="match status" value="1"/>
</dbReference>
<evidence type="ECO:0000313" key="2">
    <source>
        <dbReference type="Proteomes" id="UP001519289"/>
    </source>
</evidence>
<name>A0ABS4JWU7_9FIRM</name>
<keyword evidence="2" id="KW-1185">Reference proteome</keyword>
<evidence type="ECO:0000313" key="1">
    <source>
        <dbReference type="EMBL" id="MBP2020012.1"/>
    </source>
</evidence>
<dbReference type="InterPro" id="IPR036102">
    <property type="entry name" value="OsmC/Ohrsf"/>
</dbReference>
<dbReference type="Pfam" id="PF02566">
    <property type="entry name" value="OsmC"/>
    <property type="match status" value="1"/>
</dbReference>
<dbReference type="InterPro" id="IPR003718">
    <property type="entry name" value="OsmC/Ohr_fam"/>
</dbReference>
<gene>
    <name evidence="1" type="ORF">J2Z79_003459</name>
</gene>
<reference evidence="1 2" key="1">
    <citation type="submission" date="2021-03" db="EMBL/GenBank/DDBJ databases">
        <title>Genomic Encyclopedia of Type Strains, Phase IV (KMG-IV): sequencing the most valuable type-strain genomes for metagenomic binning, comparative biology and taxonomic classification.</title>
        <authorList>
            <person name="Goeker M."/>
        </authorList>
    </citation>
    <scope>NUCLEOTIDE SEQUENCE [LARGE SCALE GENOMIC DNA]</scope>
    <source>
        <strain evidence="1 2">DSM 27138</strain>
    </source>
</reference>
<proteinExistence type="predicted"/>
<accession>A0ABS4JWU7</accession>
<sequence>MKQALVSWKGGMAFEARTGSDHTVTMDARPEVGGEDRGPRPTELLLAALGGCTGMDVVSILRKMRVPFERVEVAVEADERAEHPRYFERFRLVYRVFGPDVSADQVRRAVELSETRYCSVAGLFRHGAEISYRIEINGEAVD</sequence>
<organism evidence="1 2">
    <name type="scientific">Symbiobacterium terraclitae</name>
    <dbReference type="NCBI Taxonomy" id="557451"/>
    <lineage>
        <taxon>Bacteria</taxon>
        <taxon>Bacillati</taxon>
        <taxon>Bacillota</taxon>
        <taxon>Clostridia</taxon>
        <taxon>Eubacteriales</taxon>
        <taxon>Symbiobacteriaceae</taxon>
        <taxon>Symbiobacterium</taxon>
    </lineage>
</organism>
<comment type="caution">
    <text evidence="1">The sequence shown here is derived from an EMBL/GenBank/DDBJ whole genome shotgun (WGS) entry which is preliminary data.</text>
</comment>
<dbReference type="Proteomes" id="UP001519289">
    <property type="component" value="Unassembled WGS sequence"/>
</dbReference>
<protein>
    <submittedName>
        <fullName evidence="1">Redox protein</fullName>
    </submittedName>
</protein>
<dbReference type="RefSeq" id="WP_209468113.1">
    <property type="nucleotide sequence ID" value="NZ_JAGGLG010000043.1"/>
</dbReference>
<dbReference type="Gene3D" id="2.20.25.10">
    <property type="match status" value="1"/>
</dbReference>
<dbReference type="PANTHER" id="PTHR34352:SF1">
    <property type="entry name" value="PROTEIN YHFA"/>
    <property type="match status" value="1"/>
</dbReference>